<sequence>MTKIYSPLKRYFFSLFFTLVLSLISYIIFNNVIAIAISAASIIFTIIQIQAIYAMRNSCERIKKSFNFFILSLVGMIITLIITILSVFKQNIQLALVSVIIMFVFACFSIVADFQFIWGLDELIVKNGYNYPQGKIKWIFWFSIINALISGSLVNTGAIVQALIIGTVCSVCSLWLLYEYLQAVHDKENSVL</sequence>
<feature type="transmembrane region" description="Helical" evidence="1">
    <location>
        <begin position="12"/>
        <end position="29"/>
    </location>
</feature>
<reference evidence="2" key="1">
    <citation type="journal article" date="2021" name="PeerJ">
        <title>Extensive microbial diversity within the chicken gut microbiome revealed by metagenomics and culture.</title>
        <authorList>
            <person name="Gilroy R."/>
            <person name="Ravi A."/>
            <person name="Getino M."/>
            <person name="Pursley I."/>
            <person name="Horton D.L."/>
            <person name="Alikhan N.F."/>
            <person name="Baker D."/>
            <person name="Gharbi K."/>
            <person name="Hall N."/>
            <person name="Watson M."/>
            <person name="Adriaenssens E.M."/>
            <person name="Foster-Nyarko E."/>
            <person name="Jarju S."/>
            <person name="Secka A."/>
            <person name="Antonio M."/>
            <person name="Oren A."/>
            <person name="Chaudhuri R.R."/>
            <person name="La Ragione R."/>
            <person name="Hildebrand F."/>
            <person name="Pallen M.J."/>
        </authorList>
    </citation>
    <scope>NUCLEOTIDE SEQUENCE</scope>
    <source>
        <strain evidence="2">CHK193-4272</strain>
    </source>
</reference>
<feature type="transmembrane region" description="Helical" evidence="1">
    <location>
        <begin position="160"/>
        <end position="178"/>
    </location>
</feature>
<feature type="transmembrane region" description="Helical" evidence="1">
    <location>
        <begin position="66"/>
        <end position="88"/>
    </location>
</feature>
<keyword evidence="1" id="KW-0472">Membrane</keyword>
<protein>
    <submittedName>
        <fullName evidence="2">Uncharacterized protein</fullName>
    </submittedName>
</protein>
<dbReference type="Proteomes" id="UP000886808">
    <property type="component" value="Unassembled WGS sequence"/>
</dbReference>
<feature type="transmembrane region" description="Helical" evidence="1">
    <location>
        <begin position="35"/>
        <end position="54"/>
    </location>
</feature>
<comment type="caution">
    <text evidence="2">The sequence shown here is derived from an EMBL/GenBank/DDBJ whole genome shotgun (WGS) entry which is preliminary data.</text>
</comment>
<feature type="transmembrane region" description="Helical" evidence="1">
    <location>
        <begin position="138"/>
        <end position="154"/>
    </location>
</feature>
<gene>
    <name evidence="2" type="ORF">H9746_07550</name>
</gene>
<evidence type="ECO:0000313" key="3">
    <source>
        <dbReference type="Proteomes" id="UP000886808"/>
    </source>
</evidence>
<name>A0A9D1PKC0_9FIRM</name>
<keyword evidence="1" id="KW-1133">Transmembrane helix</keyword>
<dbReference type="AlphaFoldDB" id="A0A9D1PKC0"/>
<proteinExistence type="predicted"/>
<keyword evidence="1" id="KW-0812">Transmembrane</keyword>
<feature type="transmembrane region" description="Helical" evidence="1">
    <location>
        <begin position="94"/>
        <end position="118"/>
    </location>
</feature>
<organism evidence="2 3">
    <name type="scientific">Candidatus Butyricicoccus avistercoris</name>
    <dbReference type="NCBI Taxonomy" id="2838518"/>
    <lineage>
        <taxon>Bacteria</taxon>
        <taxon>Bacillati</taxon>
        <taxon>Bacillota</taxon>
        <taxon>Clostridia</taxon>
        <taxon>Eubacteriales</taxon>
        <taxon>Butyricicoccaceae</taxon>
        <taxon>Butyricicoccus</taxon>
    </lineage>
</organism>
<dbReference type="EMBL" id="DXIE01000043">
    <property type="protein sequence ID" value="HIV62677.1"/>
    <property type="molecule type" value="Genomic_DNA"/>
</dbReference>
<reference evidence="2" key="2">
    <citation type="submission" date="2021-04" db="EMBL/GenBank/DDBJ databases">
        <authorList>
            <person name="Gilroy R."/>
        </authorList>
    </citation>
    <scope>NUCLEOTIDE SEQUENCE</scope>
    <source>
        <strain evidence="2">CHK193-4272</strain>
    </source>
</reference>
<evidence type="ECO:0000313" key="2">
    <source>
        <dbReference type="EMBL" id="HIV62677.1"/>
    </source>
</evidence>
<accession>A0A9D1PKC0</accession>
<evidence type="ECO:0000256" key="1">
    <source>
        <dbReference type="SAM" id="Phobius"/>
    </source>
</evidence>